<name>A0A444MM55_9SPHI</name>
<evidence type="ECO:0008006" key="4">
    <source>
        <dbReference type="Google" id="ProtNLM"/>
    </source>
</evidence>
<accession>A0A444MM55</accession>
<dbReference type="EMBL" id="SBIW01000007">
    <property type="protein sequence ID" value="RWY50387.1"/>
    <property type="molecule type" value="Genomic_DNA"/>
</dbReference>
<protein>
    <recommendedName>
        <fullName evidence="4">TonB-dependent receptor</fullName>
    </recommendedName>
</protein>
<sequence>MKITIASLFAVMLFTTSSVFAQQDTSFLIKTLNSYKKTADAAPVEKVYLHLDKPNYLPGDTLWFKAYVVAGKTNQLSDISGVLYTELINASDSVISRVVSEINSGITWGDLTLSSNLKRGSYHIRAYTNWMRNAGADFFYDQPLSIGGNLFDESSAKTTELTPDVQFMPEGGDLVNGLRAKVAFKVVNQKGLSENVTGSIVDNNNNTVAEFTTLHAGMGIFALLPESGKTYTANIKLSTGRIVSVALPKAKETGYSLQINNSHNDSLGIKISANNQLFKAKQNSAFYLIAQNGGEVYYATAGKLVGAVFTASVKKSRFPSGIMAFTLFDDTGQPVNERIAFIANDDTLKIAADTIVKTTAPRDKIKLNLTVKNEDGERVAGSFSVAVINQSRVGVDEDAEGSIFSHLLLKSDLKGYIEKQNYYFNRQTPAKRAELDVLMLTQGYRKFQWQQTLGNSAAKPVYTADQYLSLEGVVKTLSGDAVPNGKVTLSSTKENFVKDTVTNITGNFRFDKLSLTDTAKIALQARKEKGGKNVAIFVKQPSYPTVLKSTGAATAVSLNSNSLFNTDEYKEKLKADSLKYHATLQQVTITAKKLAKPDVFNLHGVLPERIVDVTRIRGQNSLQDAARWAIPGVFSVSGRLLYENLPLAVSVNGLRMDVTDLAAYDPQEVENIRLISGSNATAPLLLFITKRYAGTDTTVLKEVTVKSSRSKVPQVTRSSNLHGAGNADQVLMGDKLVGCVNIADCLRGKLFGITFKPDGTPVNTSRGINRDMVIIVDGIQLPGSELNNVVADNVLSIETLITGGARSIYGSNIGGGALIITNKIGSEAKFVTSDVAKGIIAYPFKGYHVARTYYAPKYTAGQSAGAPDLRSGIYWKPDVLSDSNGAFSIDYFNGDTKGTYRIVVEGIDGNGQIGRQTYYYTVK</sequence>
<gene>
    <name evidence="2" type="ORF">EPL05_16755</name>
</gene>
<comment type="caution">
    <text evidence="2">The sequence shown here is derived from an EMBL/GenBank/DDBJ whole genome shotgun (WGS) entry which is preliminary data.</text>
</comment>
<keyword evidence="1" id="KW-0732">Signal</keyword>
<reference evidence="2 3" key="1">
    <citation type="submission" date="2019-01" db="EMBL/GenBank/DDBJ databases">
        <title>Mucilaginibacter antarcticum sp. nov., isolated from antarctic soil.</title>
        <authorList>
            <person name="Yan Y.-Q."/>
            <person name="Du Z.-J."/>
        </authorList>
    </citation>
    <scope>NUCLEOTIDE SEQUENCE [LARGE SCALE GENOMIC DNA]</scope>
    <source>
        <strain evidence="2 3">F01003</strain>
    </source>
</reference>
<dbReference type="Gene3D" id="2.60.40.1930">
    <property type="match status" value="1"/>
</dbReference>
<dbReference type="OrthoDB" id="679547at2"/>
<keyword evidence="3" id="KW-1185">Reference proteome</keyword>
<feature type="signal peptide" evidence="1">
    <location>
        <begin position="1"/>
        <end position="21"/>
    </location>
</feature>
<evidence type="ECO:0000313" key="3">
    <source>
        <dbReference type="Proteomes" id="UP000286701"/>
    </source>
</evidence>
<dbReference type="RefSeq" id="WP_128535118.1">
    <property type="nucleotide sequence ID" value="NZ_SBIW01000007.1"/>
</dbReference>
<dbReference type="Proteomes" id="UP000286701">
    <property type="component" value="Unassembled WGS sequence"/>
</dbReference>
<evidence type="ECO:0000256" key="1">
    <source>
        <dbReference type="SAM" id="SignalP"/>
    </source>
</evidence>
<feature type="chain" id="PRO_5019408168" description="TonB-dependent receptor" evidence="1">
    <location>
        <begin position="22"/>
        <end position="923"/>
    </location>
</feature>
<proteinExistence type="predicted"/>
<evidence type="ECO:0000313" key="2">
    <source>
        <dbReference type="EMBL" id="RWY50387.1"/>
    </source>
</evidence>
<organism evidence="2 3">
    <name type="scientific">Mucilaginibacter gilvus</name>
    <dbReference type="NCBI Taxonomy" id="2305909"/>
    <lineage>
        <taxon>Bacteria</taxon>
        <taxon>Pseudomonadati</taxon>
        <taxon>Bacteroidota</taxon>
        <taxon>Sphingobacteriia</taxon>
        <taxon>Sphingobacteriales</taxon>
        <taxon>Sphingobacteriaceae</taxon>
        <taxon>Mucilaginibacter</taxon>
    </lineage>
</organism>
<dbReference type="AlphaFoldDB" id="A0A444MM55"/>